<dbReference type="Pfam" id="PF03787">
    <property type="entry name" value="RAMPs"/>
    <property type="match status" value="1"/>
</dbReference>
<dbReference type="PDBsum" id="3X1L"/>
<dbReference type="eggNOG" id="arCOG02657">
    <property type="taxonomic scope" value="Archaea"/>
</dbReference>
<dbReference type="PDB" id="3X1L">
    <property type="method" value="X-ray"/>
    <property type="resolution" value="2.10 A"/>
    <property type="chains" value="C/D/E=1-355"/>
</dbReference>
<name>O28416_ARCFU</name>
<dbReference type="STRING" id="224325.AF_1863"/>
<keyword evidence="5" id="KW-0002">3D-structure</keyword>
<feature type="domain" description="CRISPR type III-associated protein" evidence="2">
    <location>
        <begin position="15"/>
        <end position="342"/>
    </location>
</feature>
<sequence>MFDMFEKAVVFGLYSITPVHAGSGAELSVIDLPIQRERHTGFPVIWGQSLKGVLRSRFRQLELDEKIEVESQKWKWKEKTKEVLKEKADEFIKKVEERKRDPLLTEIVFGPATDGASEHAGAVSVGDAKILLFPVRSAKGVFAFVTSPIVIQRLKEDFELVSEIENDIELKQILSRFKVELSNNETIAGNALILNGENKVILEDIVLKVKSDSNVIENLVEVLKTLFGDNFFGKPIESIKERIAIVSDDVFKSFTRFSTEIVARVRIDAEKGTVARGGLWYEEFLPSDTLMYSLIAVGSPKKENLPKEVDNTQKIVNVLKVTFNNAFLQIGGDETVGKGFVKVRAGVLTGGHKGN</sequence>
<dbReference type="PANTHER" id="PTHR36700:SF1">
    <property type="entry name" value="CRISPR SYSTEM CMR SUBUNIT CMR4"/>
    <property type="match status" value="1"/>
</dbReference>
<dbReference type="NCBIfam" id="TIGR02580">
    <property type="entry name" value="cas_RAMP_Cmr4"/>
    <property type="match status" value="1"/>
</dbReference>
<accession>O28416</accession>
<evidence type="ECO:0000313" key="4">
    <source>
        <dbReference type="Proteomes" id="UP000002199"/>
    </source>
</evidence>
<reference evidence="3 4" key="1">
    <citation type="journal article" date="1997" name="Nature">
        <title>The complete genome sequence of the hyperthermophilic, sulphate-reducing archaeon Archaeoglobus fulgidus.</title>
        <authorList>
            <person name="Klenk H.P."/>
            <person name="Clayton R.A."/>
            <person name="Tomb J."/>
            <person name="White O."/>
            <person name="Nelson K.E."/>
            <person name="Ketchum K.A."/>
            <person name="Dodson R.J."/>
            <person name="Gwinn M."/>
            <person name="Hickey E.K."/>
            <person name="Peterson J.D."/>
            <person name="Richardson D.L."/>
            <person name="Kerlavage A.R."/>
            <person name="Graham D.E."/>
            <person name="Kyrpides N.C."/>
            <person name="Fleischmann R.D."/>
            <person name="Quackenbush J."/>
            <person name="Lee N.H."/>
            <person name="Sutton G.G."/>
            <person name="Gill S."/>
            <person name="Kirkness E.F."/>
            <person name="Dougherty B.A."/>
            <person name="McKenney K."/>
            <person name="Adams M.D."/>
            <person name="Loftus B."/>
            <person name="Peterson S."/>
            <person name="Reich C.I."/>
            <person name="McNeil L.K."/>
            <person name="Badger J.H."/>
            <person name="Glodek A."/>
            <person name="Zhou L."/>
            <person name="Overbeek R."/>
            <person name="Gocayne J.D."/>
            <person name="Weidman J.F."/>
            <person name="McDonald L."/>
            <person name="Utterback T."/>
            <person name="Cotton M.D."/>
            <person name="Spriggs T."/>
            <person name="Artiach P."/>
            <person name="Kaine B.P."/>
            <person name="Sykes S.M."/>
            <person name="Sadow P.W."/>
            <person name="D'Andrea K.P."/>
            <person name="Bowman C."/>
            <person name="Fujii C."/>
            <person name="Garland S.A."/>
            <person name="Mason T.M."/>
            <person name="Olsen G.J."/>
            <person name="Fraser C.M."/>
            <person name="Smith H.O."/>
            <person name="Woese C.R."/>
            <person name="Venter J.C."/>
        </authorList>
    </citation>
    <scope>NUCLEOTIDE SEQUENCE [LARGE SCALE GENOMIC DNA]</scope>
    <source>
        <strain evidence="4">ATCC 49558 / DSM 4304 / JCM 9628 / NBRC 100126 / VC-16</strain>
    </source>
</reference>
<dbReference type="SMR" id="O28416"/>
<dbReference type="InterPro" id="IPR005537">
    <property type="entry name" value="RAMP_III_fam"/>
</dbReference>
<protein>
    <recommendedName>
        <fullName evidence="2">CRISPR type III-associated protein domain-containing protein</fullName>
    </recommendedName>
</protein>
<proteinExistence type="evidence at protein level"/>
<reference evidence="5" key="2">
    <citation type="journal article" date="2015" name="Mol. Cell">
        <title>Crystal structure of the CRISPR-Cas RNA silencing Cmr complex bound to a target analog.</title>
        <authorList>
            <person name="Osawa T."/>
            <person name="Inanaga H."/>
            <person name="Sato C."/>
            <person name="Numata T."/>
        </authorList>
    </citation>
    <scope>X-RAY CRYSTALLOGRAPHY (2.10 ANGSTROMS)</scope>
</reference>
<dbReference type="HOGENOM" id="CLU_047795_0_0_2"/>
<gene>
    <name evidence="3" type="ordered locus">AF_1863</name>
</gene>
<dbReference type="PANTHER" id="PTHR36700">
    <property type="entry name" value="CRISPR SYSTEM CMR SUBUNIT CMR4"/>
    <property type="match status" value="1"/>
</dbReference>
<evidence type="ECO:0000259" key="2">
    <source>
        <dbReference type="Pfam" id="PF03787"/>
    </source>
</evidence>
<evidence type="ECO:0007829" key="5">
    <source>
        <dbReference type="PDB" id="3X1L"/>
    </source>
</evidence>
<dbReference type="PaxDb" id="224325-AF_1863"/>
<keyword evidence="4" id="KW-1185">Reference proteome</keyword>
<evidence type="ECO:0000313" key="3">
    <source>
        <dbReference type="EMBL" id="AAB89392.1"/>
    </source>
</evidence>
<organism evidence="3 4">
    <name type="scientific">Archaeoglobus fulgidus (strain ATCC 49558 / DSM 4304 / JCM 9628 / NBRC 100126 / VC-16)</name>
    <dbReference type="NCBI Taxonomy" id="224325"/>
    <lineage>
        <taxon>Archaea</taxon>
        <taxon>Methanobacteriati</taxon>
        <taxon>Methanobacteriota</taxon>
        <taxon>Archaeoglobi</taxon>
        <taxon>Archaeoglobales</taxon>
        <taxon>Archaeoglobaceae</taxon>
        <taxon>Archaeoglobus</taxon>
    </lineage>
</organism>
<dbReference type="PhylomeDB" id="O28416"/>
<evidence type="ECO:0000256" key="1">
    <source>
        <dbReference type="ARBA" id="ARBA00023118"/>
    </source>
</evidence>
<dbReference type="PIR" id="F69482">
    <property type="entry name" value="F69482"/>
</dbReference>
<dbReference type="AlphaFoldDB" id="O28416"/>
<dbReference type="Proteomes" id="UP000002199">
    <property type="component" value="Chromosome"/>
</dbReference>
<dbReference type="EvolutionaryTrace" id="O28416"/>
<keyword evidence="1" id="KW-0051">Antiviral defense</keyword>
<dbReference type="GO" id="GO:0051607">
    <property type="term" value="P:defense response to virus"/>
    <property type="evidence" value="ECO:0007669"/>
    <property type="project" value="UniProtKB-KW"/>
</dbReference>
<dbReference type="EMBL" id="AE000782">
    <property type="protein sequence ID" value="AAB89392.1"/>
    <property type="molecule type" value="Genomic_DNA"/>
</dbReference>
<dbReference type="KEGG" id="afu:AF_1863"/>
<dbReference type="EnsemblBacteria" id="AAB89392">
    <property type="protein sequence ID" value="AAB89392"/>
    <property type="gene ID" value="AF_1863"/>
</dbReference>
<dbReference type="DNASU" id="1485084"/>
<dbReference type="InterPro" id="IPR013410">
    <property type="entry name" value="CRISPR-assoc_RAMP_Cmr4"/>
</dbReference>